<protein>
    <submittedName>
        <fullName evidence="2">Uncharacterized protein</fullName>
    </submittedName>
</protein>
<reference evidence="2" key="1">
    <citation type="submission" date="2020-11" db="EMBL/GenBank/DDBJ databases">
        <authorList>
            <consortium name="DOE Joint Genome Institute"/>
            <person name="Ahrendt S."/>
            <person name="Riley R."/>
            <person name="Andreopoulos W."/>
            <person name="Labutti K."/>
            <person name="Pangilinan J."/>
            <person name="Ruiz-Duenas F.J."/>
            <person name="Barrasa J.M."/>
            <person name="Sanchez-Garcia M."/>
            <person name="Camarero S."/>
            <person name="Miyauchi S."/>
            <person name="Serrano A."/>
            <person name="Linde D."/>
            <person name="Babiker R."/>
            <person name="Drula E."/>
            <person name="Ayuso-Fernandez I."/>
            <person name="Pacheco R."/>
            <person name="Padilla G."/>
            <person name="Ferreira P."/>
            <person name="Barriuso J."/>
            <person name="Kellner H."/>
            <person name="Castanera R."/>
            <person name="Alfaro M."/>
            <person name="Ramirez L."/>
            <person name="Pisabarro A.G."/>
            <person name="Kuo A."/>
            <person name="Tritt A."/>
            <person name="Lipzen A."/>
            <person name="He G."/>
            <person name="Yan M."/>
            <person name="Ng V."/>
            <person name="Cullen D."/>
            <person name="Martin F."/>
            <person name="Rosso M.-N."/>
            <person name="Henrissat B."/>
            <person name="Hibbett D."/>
            <person name="Martinez A.T."/>
            <person name="Grigoriev I.V."/>
        </authorList>
    </citation>
    <scope>NUCLEOTIDE SEQUENCE</scope>
    <source>
        <strain evidence="2">CBS 247.69</strain>
    </source>
</reference>
<name>A0A9P5Y008_9AGAR</name>
<evidence type="ECO:0000256" key="1">
    <source>
        <dbReference type="SAM" id="SignalP"/>
    </source>
</evidence>
<proteinExistence type="predicted"/>
<feature type="chain" id="PRO_5040391459" evidence="1">
    <location>
        <begin position="20"/>
        <end position="61"/>
    </location>
</feature>
<evidence type="ECO:0000313" key="3">
    <source>
        <dbReference type="Proteomes" id="UP000807353"/>
    </source>
</evidence>
<evidence type="ECO:0000313" key="2">
    <source>
        <dbReference type="EMBL" id="KAF9459853.1"/>
    </source>
</evidence>
<accession>A0A9P5Y008</accession>
<dbReference type="AlphaFoldDB" id="A0A9P5Y008"/>
<keyword evidence="3" id="KW-1185">Reference proteome</keyword>
<dbReference type="EMBL" id="MU150309">
    <property type="protein sequence ID" value="KAF9459853.1"/>
    <property type="molecule type" value="Genomic_DNA"/>
</dbReference>
<sequence>MRFTVSTIALLALVTSVSAVALPEAKAEAGCLASITFCVLASDCCSGACGRFSTFHFDVCE</sequence>
<organism evidence="2 3">
    <name type="scientific">Collybia nuda</name>
    <dbReference type="NCBI Taxonomy" id="64659"/>
    <lineage>
        <taxon>Eukaryota</taxon>
        <taxon>Fungi</taxon>
        <taxon>Dikarya</taxon>
        <taxon>Basidiomycota</taxon>
        <taxon>Agaricomycotina</taxon>
        <taxon>Agaricomycetes</taxon>
        <taxon>Agaricomycetidae</taxon>
        <taxon>Agaricales</taxon>
        <taxon>Tricholomatineae</taxon>
        <taxon>Clitocybaceae</taxon>
        <taxon>Collybia</taxon>
    </lineage>
</organism>
<feature type="signal peptide" evidence="1">
    <location>
        <begin position="1"/>
        <end position="19"/>
    </location>
</feature>
<gene>
    <name evidence="2" type="ORF">BDZ94DRAFT_1312002</name>
</gene>
<comment type="caution">
    <text evidence="2">The sequence shown here is derived from an EMBL/GenBank/DDBJ whole genome shotgun (WGS) entry which is preliminary data.</text>
</comment>
<keyword evidence="1" id="KW-0732">Signal</keyword>
<dbReference type="Proteomes" id="UP000807353">
    <property type="component" value="Unassembled WGS sequence"/>
</dbReference>